<reference evidence="9 10" key="1">
    <citation type="submission" date="2014-05" db="EMBL/GenBank/DDBJ databases">
        <title>Draft Genome Sequence of Kitasatospora cheerisanensis KCTC 2395.</title>
        <authorList>
            <person name="Nam D.H."/>
        </authorList>
    </citation>
    <scope>NUCLEOTIDE SEQUENCE [LARGE SCALE GENOMIC DNA]</scope>
    <source>
        <strain evidence="9 10">KCTC 2395</strain>
    </source>
</reference>
<dbReference type="AlphaFoldDB" id="A0A066Z768"/>
<dbReference type="PANTHER" id="PTHR23517">
    <property type="entry name" value="RESISTANCE PROTEIN MDTM, PUTATIVE-RELATED-RELATED"/>
    <property type="match status" value="1"/>
</dbReference>
<dbReference type="EMBL" id="JNBY01000073">
    <property type="protein sequence ID" value="KDN86025.1"/>
    <property type="molecule type" value="Genomic_DNA"/>
</dbReference>
<evidence type="ECO:0000313" key="10">
    <source>
        <dbReference type="Proteomes" id="UP000027178"/>
    </source>
</evidence>
<dbReference type="InterPro" id="IPR020846">
    <property type="entry name" value="MFS_dom"/>
</dbReference>
<dbReference type="Pfam" id="PF07690">
    <property type="entry name" value="MFS_1"/>
    <property type="match status" value="1"/>
</dbReference>
<evidence type="ECO:0000256" key="3">
    <source>
        <dbReference type="ARBA" id="ARBA00022475"/>
    </source>
</evidence>
<dbReference type="Proteomes" id="UP000027178">
    <property type="component" value="Unassembled WGS sequence"/>
</dbReference>
<feature type="domain" description="Major facilitator superfamily (MFS) profile" evidence="8">
    <location>
        <begin position="21"/>
        <end position="410"/>
    </location>
</feature>
<evidence type="ECO:0000313" key="9">
    <source>
        <dbReference type="EMBL" id="KDN86025.1"/>
    </source>
</evidence>
<evidence type="ECO:0000256" key="2">
    <source>
        <dbReference type="ARBA" id="ARBA00022448"/>
    </source>
</evidence>
<organism evidence="9 10">
    <name type="scientific">Kitasatospora cheerisanensis KCTC 2395</name>
    <dbReference type="NCBI Taxonomy" id="1348663"/>
    <lineage>
        <taxon>Bacteria</taxon>
        <taxon>Bacillati</taxon>
        <taxon>Actinomycetota</taxon>
        <taxon>Actinomycetes</taxon>
        <taxon>Kitasatosporales</taxon>
        <taxon>Streptomycetaceae</taxon>
        <taxon>Kitasatospora</taxon>
    </lineage>
</organism>
<dbReference type="eggNOG" id="COG0477">
    <property type="taxonomic scope" value="Bacteria"/>
</dbReference>
<feature type="transmembrane region" description="Helical" evidence="7">
    <location>
        <begin position="158"/>
        <end position="179"/>
    </location>
</feature>
<sequence length="423" mass="43493">MTTTPPVPLRDRLGLPASAGRHRRLIGAHLIDSLGTGLILAFTLVYFARTTPLSLTAIGAAVSAARLLALPTALAVGPLIDRYGARPVAAAANALSGLAYAGFLLADRVWLIGLVCLLAQIGQAGYWTASTGLVVLASPPAERTRWFALVQTLRNTGLGLGGALGALLVGGGAGGLRLLVALNAASYLAAAVLLTVWRPGAPAVPAAPDRAVRGGYRTVLTDRRYLLMVASNLAFVLSSMALSVLIALHVTEALRLDASVAGALLVLNGLQVVATQSPVSRLLEGVRPTRAVAAGSVLNALAFAGFALLPGAPGWVVGTGLVAAMLVYNLAETVATPGREELSVALADPALRGRYLAVNQLSWSIGQAVAPGLLTVLFVHGPAWPWLFLLALSLAAVPALLRLERPAAALPDIPSENGTLQRV</sequence>
<keyword evidence="5 7" id="KW-1133">Transmembrane helix</keyword>
<feature type="transmembrane region" description="Helical" evidence="7">
    <location>
        <begin position="185"/>
        <end position="204"/>
    </location>
</feature>
<evidence type="ECO:0000256" key="5">
    <source>
        <dbReference type="ARBA" id="ARBA00022989"/>
    </source>
</evidence>
<dbReference type="GO" id="GO:0022857">
    <property type="term" value="F:transmembrane transporter activity"/>
    <property type="evidence" value="ECO:0007669"/>
    <property type="project" value="InterPro"/>
</dbReference>
<feature type="transmembrane region" description="Helical" evidence="7">
    <location>
        <begin position="291"/>
        <end position="309"/>
    </location>
</feature>
<evidence type="ECO:0000256" key="4">
    <source>
        <dbReference type="ARBA" id="ARBA00022692"/>
    </source>
</evidence>
<dbReference type="PANTHER" id="PTHR23517:SF2">
    <property type="entry name" value="MULTIDRUG RESISTANCE PROTEIN MDTH"/>
    <property type="match status" value="1"/>
</dbReference>
<dbReference type="InterPro" id="IPR011701">
    <property type="entry name" value="MFS"/>
</dbReference>
<protein>
    <submittedName>
        <fullName evidence="9">Putative major facilitator superfamily transporter</fullName>
    </submittedName>
</protein>
<keyword evidence="4 7" id="KW-0812">Transmembrane</keyword>
<feature type="transmembrane region" description="Helical" evidence="7">
    <location>
        <begin position="25"/>
        <end position="47"/>
    </location>
</feature>
<keyword evidence="3" id="KW-1003">Cell membrane</keyword>
<feature type="transmembrane region" description="Helical" evidence="7">
    <location>
        <begin position="112"/>
        <end position="137"/>
    </location>
</feature>
<accession>A0A066Z768</accession>
<name>A0A066Z768_9ACTN</name>
<keyword evidence="10" id="KW-1185">Reference proteome</keyword>
<feature type="transmembrane region" description="Helical" evidence="7">
    <location>
        <begin position="53"/>
        <end position="76"/>
    </location>
</feature>
<comment type="caution">
    <text evidence="9">The sequence shown here is derived from an EMBL/GenBank/DDBJ whole genome shotgun (WGS) entry which is preliminary data.</text>
</comment>
<evidence type="ECO:0000256" key="7">
    <source>
        <dbReference type="SAM" id="Phobius"/>
    </source>
</evidence>
<feature type="transmembrane region" description="Helical" evidence="7">
    <location>
        <begin position="225"/>
        <end position="248"/>
    </location>
</feature>
<evidence type="ECO:0000256" key="1">
    <source>
        <dbReference type="ARBA" id="ARBA00004651"/>
    </source>
</evidence>
<proteinExistence type="predicted"/>
<keyword evidence="6 7" id="KW-0472">Membrane</keyword>
<dbReference type="RefSeq" id="WP_035860962.1">
    <property type="nucleotide sequence ID" value="NZ_KK853997.1"/>
</dbReference>
<comment type="subcellular location">
    <subcellularLocation>
        <location evidence="1">Cell membrane</location>
        <topology evidence="1">Multi-pass membrane protein</topology>
    </subcellularLocation>
</comment>
<dbReference type="Gene3D" id="1.20.1250.20">
    <property type="entry name" value="MFS general substrate transporter like domains"/>
    <property type="match status" value="1"/>
</dbReference>
<dbReference type="HOGENOM" id="CLU_001265_60_5_11"/>
<dbReference type="SUPFAM" id="SSF103473">
    <property type="entry name" value="MFS general substrate transporter"/>
    <property type="match status" value="1"/>
</dbReference>
<evidence type="ECO:0000259" key="8">
    <source>
        <dbReference type="PROSITE" id="PS50850"/>
    </source>
</evidence>
<dbReference type="PATRIC" id="fig|1348663.4.peg.1773"/>
<keyword evidence="2" id="KW-0813">Transport</keyword>
<dbReference type="PROSITE" id="PS50850">
    <property type="entry name" value="MFS"/>
    <property type="match status" value="1"/>
</dbReference>
<feature type="transmembrane region" description="Helical" evidence="7">
    <location>
        <begin position="383"/>
        <end position="401"/>
    </location>
</feature>
<dbReference type="InterPro" id="IPR036259">
    <property type="entry name" value="MFS_trans_sf"/>
</dbReference>
<evidence type="ECO:0000256" key="6">
    <source>
        <dbReference type="ARBA" id="ARBA00023136"/>
    </source>
</evidence>
<gene>
    <name evidence="9" type="ORF">KCH_18420</name>
</gene>
<dbReference type="GO" id="GO:0005886">
    <property type="term" value="C:plasma membrane"/>
    <property type="evidence" value="ECO:0007669"/>
    <property type="project" value="UniProtKB-SubCell"/>
</dbReference>
<feature type="transmembrane region" description="Helical" evidence="7">
    <location>
        <begin position="88"/>
        <end position="106"/>
    </location>
</feature>
<dbReference type="InterPro" id="IPR050171">
    <property type="entry name" value="MFS_Transporters"/>
</dbReference>